<evidence type="ECO:0000313" key="2">
    <source>
        <dbReference type="Proteomes" id="UP001412067"/>
    </source>
</evidence>
<keyword evidence="2" id="KW-1185">Reference proteome</keyword>
<protein>
    <submittedName>
        <fullName evidence="1">Uncharacterized protein</fullName>
    </submittedName>
</protein>
<gene>
    <name evidence="1" type="ORF">KSP40_PGU021679</name>
</gene>
<organism evidence="1 2">
    <name type="scientific">Platanthera guangdongensis</name>
    <dbReference type="NCBI Taxonomy" id="2320717"/>
    <lineage>
        <taxon>Eukaryota</taxon>
        <taxon>Viridiplantae</taxon>
        <taxon>Streptophyta</taxon>
        <taxon>Embryophyta</taxon>
        <taxon>Tracheophyta</taxon>
        <taxon>Spermatophyta</taxon>
        <taxon>Magnoliopsida</taxon>
        <taxon>Liliopsida</taxon>
        <taxon>Asparagales</taxon>
        <taxon>Orchidaceae</taxon>
        <taxon>Orchidoideae</taxon>
        <taxon>Orchideae</taxon>
        <taxon>Orchidinae</taxon>
        <taxon>Platanthera</taxon>
    </lineage>
</organism>
<dbReference type="Proteomes" id="UP001412067">
    <property type="component" value="Unassembled WGS sequence"/>
</dbReference>
<name>A0ABR2MZ98_9ASPA</name>
<comment type="caution">
    <text evidence="1">The sequence shown here is derived from an EMBL/GenBank/DDBJ whole genome shotgun (WGS) entry which is preliminary data.</text>
</comment>
<sequence>MIKRLRDAKGGTCKGCTVSQVWCARSAYSARGAQQRVPPISPCDDPFVVDGNYREFRRWSFFVAGDTVEMWAFSGEDGRLFLAIGNQINLEISL</sequence>
<reference evidence="1 2" key="1">
    <citation type="journal article" date="2022" name="Nat. Plants">
        <title>Genomes of leafy and leafless Platanthera orchids illuminate the evolution of mycoheterotrophy.</title>
        <authorList>
            <person name="Li M.H."/>
            <person name="Liu K.W."/>
            <person name="Li Z."/>
            <person name="Lu H.C."/>
            <person name="Ye Q.L."/>
            <person name="Zhang D."/>
            <person name="Wang J.Y."/>
            <person name="Li Y.F."/>
            <person name="Zhong Z.M."/>
            <person name="Liu X."/>
            <person name="Yu X."/>
            <person name="Liu D.K."/>
            <person name="Tu X.D."/>
            <person name="Liu B."/>
            <person name="Hao Y."/>
            <person name="Liao X.Y."/>
            <person name="Jiang Y.T."/>
            <person name="Sun W.H."/>
            <person name="Chen J."/>
            <person name="Chen Y.Q."/>
            <person name="Ai Y."/>
            <person name="Zhai J.W."/>
            <person name="Wu S.S."/>
            <person name="Zhou Z."/>
            <person name="Hsiao Y.Y."/>
            <person name="Wu W.L."/>
            <person name="Chen Y.Y."/>
            <person name="Lin Y.F."/>
            <person name="Hsu J.L."/>
            <person name="Li C.Y."/>
            <person name="Wang Z.W."/>
            <person name="Zhao X."/>
            <person name="Zhong W.Y."/>
            <person name="Ma X.K."/>
            <person name="Ma L."/>
            <person name="Huang J."/>
            <person name="Chen G.Z."/>
            <person name="Huang M.Z."/>
            <person name="Huang L."/>
            <person name="Peng D.H."/>
            <person name="Luo Y.B."/>
            <person name="Zou S.Q."/>
            <person name="Chen S.P."/>
            <person name="Lan S."/>
            <person name="Tsai W.C."/>
            <person name="Van de Peer Y."/>
            <person name="Liu Z.J."/>
        </authorList>
    </citation>
    <scope>NUCLEOTIDE SEQUENCE [LARGE SCALE GENOMIC DNA]</scope>
    <source>
        <strain evidence="1">Lor288</strain>
    </source>
</reference>
<dbReference type="EMBL" id="JBBWWR010000004">
    <property type="protein sequence ID" value="KAK8968228.1"/>
    <property type="molecule type" value="Genomic_DNA"/>
</dbReference>
<accession>A0ABR2MZ98</accession>
<evidence type="ECO:0000313" key="1">
    <source>
        <dbReference type="EMBL" id="KAK8968228.1"/>
    </source>
</evidence>
<proteinExistence type="predicted"/>